<dbReference type="InterPro" id="IPR050796">
    <property type="entry name" value="SCF_F-box_component"/>
</dbReference>
<sequence length="303" mass="35226">MSIPCDLIEKILQLLPVKYVLRARCVSKEWCSLIDTKAFAKNHFKRAIKRFHITGVLICGVKNFSRLISRVVKDGFVMLNPATRKFRDIHCENSQKVWCYGFGYDRSTDDYKVVKIRWFEHRGEVEVYGFRSNSWKRLQDIIAGDCSFLSSRGILVSDSLYWIGFDDTCLVYGFDLGFEEFRKFPLPELNVKWYSICLSNLDGQLCITDNYRGSHTNVWILNNFGAENPWRKVYTVEKPDYGSFRYIVKVVAASESGDDVLFEGDRTKLFWYNLGEKAFMDDVQGIPARFNTLLYTESLVQVS</sequence>
<comment type="caution">
    <text evidence="2">The sequence shown here is derived from an EMBL/GenBank/DDBJ whole genome shotgun (WGS) entry which is preliminary data.</text>
</comment>
<dbReference type="PANTHER" id="PTHR31672:SF13">
    <property type="entry name" value="F-BOX PROTEIN CPR30-LIKE"/>
    <property type="match status" value="1"/>
</dbReference>
<proteinExistence type="predicted"/>
<keyword evidence="3" id="KW-1185">Reference proteome</keyword>
<dbReference type="SUPFAM" id="SSF81383">
    <property type="entry name" value="F-box domain"/>
    <property type="match status" value="1"/>
</dbReference>
<reference evidence="2" key="2">
    <citation type="submission" date="2023-05" db="EMBL/GenBank/DDBJ databases">
        <authorList>
            <person name="Schelkunov M.I."/>
        </authorList>
    </citation>
    <scope>NUCLEOTIDE SEQUENCE</scope>
    <source>
        <strain evidence="2">Hsosn_3</strain>
        <tissue evidence="2">Leaf</tissue>
    </source>
</reference>
<dbReference type="InterPro" id="IPR036047">
    <property type="entry name" value="F-box-like_dom_sf"/>
</dbReference>
<dbReference type="InterPro" id="IPR017451">
    <property type="entry name" value="F-box-assoc_interact_dom"/>
</dbReference>
<reference evidence="2" key="1">
    <citation type="submission" date="2023-02" db="EMBL/GenBank/DDBJ databases">
        <title>Genome of toxic invasive species Heracleum sosnowskyi carries increased number of genes despite the absence of recent whole-genome duplications.</title>
        <authorList>
            <person name="Schelkunov M."/>
            <person name="Shtratnikova V."/>
            <person name="Makarenko M."/>
            <person name="Klepikova A."/>
            <person name="Omelchenko D."/>
            <person name="Novikova G."/>
            <person name="Obukhova E."/>
            <person name="Bogdanov V."/>
            <person name="Penin A."/>
            <person name="Logacheva M."/>
        </authorList>
    </citation>
    <scope>NUCLEOTIDE SEQUENCE</scope>
    <source>
        <strain evidence="2">Hsosn_3</strain>
        <tissue evidence="2">Leaf</tissue>
    </source>
</reference>
<dbReference type="AlphaFoldDB" id="A0AAD8H9K6"/>
<dbReference type="SMART" id="SM00256">
    <property type="entry name" value="FBOX"/>
    <property type="match status" value="1"/>
</dbReference>
<evidence type="ECO:0000313" key="2">
    <source>
        <dbReference type="EMBL" id="KAK1362035.1"/>
    </source>
</evidence>
<dbReference type="SUPFAM" id="SSF50965">
    <property type="entry name" value="Galactose oxidase, central domain"/>
    <property type="match status" value="1"/>
</dbReference>
<evidence type="ECO:0000259" key="1">
    <source>
        <dbReference type="PROSITE" id="PS50181"/>
    </source>
</evidence>
<dbReference type="EMBL" id="JAUIZM010000010">
    <property type="protein sequence ID" value="KAK1362035.1"/>
    <property type="molecule type" value="Genomic_DNA"/>
</dbReference>
<dbReference type="Pfam" id="PF00646">
    <property type="entry name" value="F-box"/>
    <property type="match status" value="1"/>
</dbReference>
<dbReference type="Proteomes" id="UP001237642">
    <property type="component" value="Unassembled WGS sequence"/>
</dbReference>
<dbReference type="NCBIfam" id="TIGR01640">
    <property type="entry name" value="F_box_assoc_1"/>
    <property type="match status" value="1"/>
</dbReference>
<dbReference type="InterPro" id="IPR006527">
    <property type="entry name" value="F-box-assoc_dom_typ1"/>
</dbReference>
<evidence type="ECO:0000313" key="3">
    <source>
        <dbReference type="Proteomes" id="UP001237642"/>
    </source>
</evidence>
<protein>
    <recommendedName>
        <fullName evidence="1">F-box domain-containing protein</fullName>
    </recommendedName>
</protein>
<organism evidence="2 3">
    <name type="scientific">Heracleum sosnowskyi</name>
    <dbReference type="NCBI Taxonomy" id="360622"/>
    <lineage>
        <taxon>Eukaryota</taxon>
        <taxon>Viridiplantae</taxon>
        <taxon>Streptophyta</taxon>
        <taxon>Embryophyta</taxon>
        <taxon>Tracheophyta</taxon>
        <taxon>Spermatophyta</taxon>
        <taxon>Magnoliopsida</taxon>
        <taxon>eudicotyledons</taxon>
        <taxon>Gunneridae</taxon>
        <taxon>Pentapetalae</taxon>
        <taxon>asterids</taxon>
        <taxon>campanulids</taxon>
        <taxon>Apiales</taxon>
        <taxon>Apiaceae</taxon>
        <taxon>Apioideae</taxon>
        <taxon>apioid superclade</taxon>
        <taxon>Tordylieae</taxon>
        <taxon>Tordyliinae</taxon>
        <taxon>Heracleum</taxon>
    </lineage>
</organism>
<dbReference type="InterPro" id="IPR001810">
    <property type="entry name" value="F-box_dom"/>
</dbReference>
<gene>
    <name evidence="2" type="ORF">POM88_046509</name>
</gene>
<dbReference type="InterPro" id="IPR011043">
    <property type="entry name" value="Gal_Oxase/kelch_b-propeller"/>
</dbReference>
<dbReference type="PANTHER" id="PTHR31672">
    <property type="entry name" value="BNACNNG10540D PROTEIN"/>
    <property type="match status" value="1"/>
</dbReference>
<dbReference type="Gene3D" id="1.20.1280.50">
    <property type="match status" value="1"/>
</dbReference>
<feature type="domain" description="F-box" evidence="1">
    <location>
        <begin position="1"/>
        <end position="47"/>
    </location>
</feature>
<name>A0AAD8H9K6_9APIA</name>
<accession>A0AAD8H9K6</accession>
<dbReference type="Pfam" id="PF07734">
    <property type="entry name" value="FBA_1"/>
    <property type="match status" value="1"/>
</dbReference>
<dbReference type="PROSITE" id="PS50181">
    <property type="entry name" value="FBOX"/>
    <property type="match status" value="1"/>
</dbReference>